<comment type="similarity">
    <text evidence="3 8">Belongs to the aldose epimerase family.</text>
</comment>
<dbReference type="PANTHER" id="PTHR10091:SF0">
    <property type="entry name" value="GALACTOSE MUTAROTASE"/>
    <property type="match status" value="1"/>
</dbReference>
<evidence type="ECO:0000256" key="2">
    <source>
        <dbReference type="ARBA" id="ARBA00005028"/>
    </source>
</evidence>
<dbReference type="InterPro" id="IPR047215">
    <property type="entry name" value="Galactose_mutarotase-like"/>
</dbReference>
<dbReference type="EMBL" id="CP108482">
    <property type="protein sequence ID" value="WUS55198.1"/>
    <property type="molecule type" value="Genomic_DNA"/>
</dbReference>
<comment type="catalytic activity">
    <reaction evidence="1 8">
        <text>alpha-D-glucose = beta-D-glucose</text>
        <dbReference type="Rhea" id="RHEA:10264"/>
        <dbReference type="ChEBI" id="CHEBI:15903"/>
        <dbReference type="ChEBI" id="CHEBI:17925"/>
        <dbReference type="EC" id="5.1.3.3"/>
    </reaction>
</comment>
<keyword evidence="6 8" id="KW-0413">Isomerase</keyword>
<keyword evidence="10" id="KW-1185">Reference proteome</keyword>
<evidence type="ECO:0000256" key="1">
    <source>
        <dbReference type="ARBA" id="ARBA00001614"/>
    </source>
</evidence>
<proteinExistence type="inferred from homology"/>
<dbReference type="Proteomes" id="UP001432014">
    <property type="component" value="Chromosome"/>
</dbReference>
<evidence type="ECO:0000256" key="3">
    <source>
        <dbReference type="ARBA" id="ARBA00006206"/>
    </source>
</evidence>
<dbReference type="EC" id="5.1.3.3" evidence="4 8"/>
<dbReference type="PANTHER" id="PTHR10091">
    <property type="entry name" value="ALDOSE-1-EPIMERASE"/>
    <property type="match status" value="1"/>
</dbReference>
<evidence type="ECO:0000313" key="10">
    <source>
        <dbReference type="Proteomes" id="UP001432014"/>
    </source>
</evidence>
<evidence type="ECO:0000313" key="9">
    <source>
        <dbReference type="EMBL" id="WUS55198.1"/>
    </source>
</evidence>
<dbReference type="SUPFAM" id="SSF74650">
    <property type="entry name" value="Galactose mutarotase-like"/>
    <property type="match status" value="1"/>
</dbReference>
<evidence type="ECO:0000256" key="4">
    <source>
        <dbReference type="ARBA" id="ARBA00013185"/>
    </source>
</evidence>
<dbReference type="InterPro" id="IPR018052">
    <property type="entry name" value="Ald1_epimerase_CS"/>
</dbReference>
<comment type="pathway">
    <text evidence="2 8">Carbohydrate metabolism; hexose metabolism.</text>
</comment>
<dbReference type="InterPro" id="IPR011013">
    <property type="entry name" value="Gal_mutarotase_sf_dom"/>
</dbReference>
<dbReference type="PROSITE" id="PS00545">
    <property type="entry name" value="ALDOSE_1_EPIMERASE"/>
    <property type="match status" value="1"/>
</dbReference>
<reference evidence="9 10" key="1">
    <citation type="submission" date="2022-10" db="EMBL/GenBank/DDBJ databases">
        <title>The complete genomes of actinobacterial strains from the NBC collection.</title>
        <authorList>
            <person name="Joergensen T.S."/>
            <person name="Alvarez Arevalo M."/>
            <person name="Sterndorff E.B."/>
            <person name="Faurdal D."/>
            <person name="Vuksanovic O."/>
            <person name="Mourched A.-S."/>
            <person name="Charusanti P."/>
            <person name="Shaw S."/>
            <person name="Blin K."/>
            <person name="Weber T."/>
        </authorList>
    </citation>
    <scope>NUCLEOTIDE SEQUENCE [LARGE SCALE GENOMIC DNA]</scope>
    <source>
        <strain evidence="9 10">NBC_01247</strain>
    </source>
</reference>
<organism evidence="9 10">
    <name type="scientific">Kitasatospora herbaricolor</name>
    <dbReference type="NCBI Taxonomy" id="68217"/>
    <lineage>
        <taxon>Bacteria</taxon>
        <taxon>Bacillati</taxon>
        <taxon>Actinomycetota</taxon>
        <taxon>Actinomycetes</taxon>
        <taxon>Kitasatosporales</taxon>
        <taxon>Streptomycetaceae</taxon>
        <taxon>Kitasatospora</taxon>
    </lineage>
</organism>
<sequence>MTTPGIHREPWTTLPDGRTVERWTLGAGGAVTAEVLTLGARLQALHAPDRQGRRADVVLAGAGTADLLGGAAYFGATVGRYANRIADGRLPLDGVLHRLSDQPGGHTLHGGPDGFATRLWEAAEAHGPAGSGVRLTLRSPAGDQGFPGALTARVGYLLDAHGALTVEYTAVTDAPTVVNLTNHAYFNLAGEGEGTVLDHVLQVEADHYLPVDAGLIPLGPPASVEGTPFDLTGPRTLGRVLAGPDHQLALAGGGFDHNWVLRAPTGDALRRVATLWHPASGRRMECLTTEPGLQVYTGNLFDGSLRGPSGRRYPPFAGVALETQHFPDSPNRPEYPCTVLRPGEEYRSSTVYRFAAGDFGPFS</sequence>
<dbReference type="Gene3D" id="2.70.98.10">
    <property type="match status" value="1"/>
</dbReference>
<evidence type="ECO:0000256" key="8">
    <source>
        <dbReference type="PIRNR" id="PIRNR005096"/>
    </source>
</evidence>
<evidence type="ECO:0000256" key="6">
    <source>
        <dbReference type="ARBA" id="ARBA00023235"/>
    </source>
</evidence>
<dbReference type="Pfam" id="PF01263">
    <property type="entry name" value="Aldose_epim"/>
    <property type="match status" value="1"/>
</dbReference>
<dbReference type="InterPro" id="IPR008183">
    <property type="entry name" value="Aldose_1/G6P_1-epimerase"/>
</dbReference>
<name>A0ABZ1W327_9ACTN</name>
<protein>
    <recommendedName>
        <fullName evidence="5 8">Aldose 1-epimerase</fullName>
        <ecNumber evidence="4 8">5.1.3.3</ecNumber>
    </recommendedName>
</protein>
<accession>A0ABZ1W327</accession>
<gene>
    <name evidence="9" type="ORF">OG469_06520</name>
</gene>
<dbReference type="PIRSF" id="PIRSF005096">
    <property type="entry name" value="GALM"/>
    <property type="match status" value="1"/>
</dbReference>
<evidence type="ECO:0000256" key="7">
    <source>
        <dbReference type="ARBA" id="ARBA00023277"/>
    </source>
</evidence>
<keyword evidence="7 8" id="KW-0119">Carbohydrate metabolism</keyword>
<dbReference type="NCBIfam" id="NF008277">
    <property type="entry name" value="PRK11055.1"/>
    <property type="match status" value="1"/>
</dbReference>
<dbReference type="InterPro" id="IPR015443">
    <property type="entry name" value="Aldose_1-epimerase"/>
</dbReference>
<evidence type="ECO:0000256" key="5">
    <source>
        <dbReference type="ARBA" id="ARBA00014165"/>
    </source>
</evidence>
<dbReference type="CDD" id="cd09019">
    <property type="entry name" value="galactose_mutarotase_like"/>
    <property type="match status" value="1"/>
</dbReference>
<dbReference type="RefSeq" id="WP_329500203.1">
    <property type="nucleotide sequence ID" value="NZ_CP108460.1"/>
</dbReference>
<dbReference type="InterPro" id="IPR014718">
    <property type="entry name" value="GH-type_carb-bd"/>
</dbReference>